<evidence type="ECO:0000313" key="4">
    <source>
        <dbReference type="Proteomes" id="UP001183176"/>
    </source>
</evidence>
<accession>A0ABU2JGJ4</accession>
<feature type="compositionally biased region" description="Polar residues" evidence="1">
    <location>
        <begin position="101"/>
        <end position="117"/>
    </location>
</feature>
<organism evidence="3 4">
    <name type="scientific">Jatrophihabitans lederbergiae</name>
    <dbReference type="NCBI Taxonomy" id="3075547"/>
    <lineage>
        <taxon>Bacteria</taxon>
        <taxon>Bacillati</taxon>
        <taxon>Actinomycetota</taxon>
        <taxon>Actinomycetes</taxon>
        <taxon>Jatrophihabitantales</taxon>
        <taxon>Jatrophihabitantaceae</taxon>
        <taxon>Jatrophihabitans</taxon>
    </lineage>
</organism>
<evidence type="ECO:0000259" key="2">
    <source>
        <dbReference type="Pfam" id="PF07883"/>
    </source>
</evidence>
<protein>
    <submittedName>
        <fullName evidence="3">Cupin domain-containing protein</fullName>
    </submittedName>
</protein>
<dbReference type="InterPro" id="IPR014710">
    <property type="entry name" value="RmlC-like_jellyroll"/>
</dbReference>
<evidence type="ECO:0000313" key="3">
    <source>
        <dbReference type="EMBL" id="MDT0264093.1"/>
    </source>
</evidence>
<proteinExistence type="predicted"/>
<feature type="domain" description="Cupin type-2" evidence="2">
    <location>
        <begin position="38"/>
        <end position="89"/>
    </location>
</feature>
<name>A0ABU2JGJ4_9ACTN</name>
<feature type="region of interest" description="Disordered" evidence="1">
    <location>
        <begin position="83"/>
        <end position="117"/>
    </location>
</feature>
<keyword evidence="4" id="KW-1185">Reference proteome</keyword>
<dbReference type="RefSeq" id="WP_311425235.1">
    <property type="nucleotide sequence ID" value="NZ_JAVREH010000069.1"/>
</dbReference>
<dbReference type="InterPro" id="IPR052044">
    <property type="entry name" value="PKS_Associated_Protein"/>
</dbReference>
<dbReference type="PANTHER" id="PTHR36114:SF1">
    <property type="entry name" value="16.7 KDA PROTEIN IN WHIE LOCUS"/>
    <property type="match status" value="1"/>
</dbReference>
<dbReference type="Gene3D" id="2.60.120.10">
    <property type="entry name" value="Jelly Rolls"/>
    <property type="match status" value="1"/>
</dbReference>
<dbReference type="EMBL" id="JAVREH010000069">
    <property type="protein sequence ID" value="MDT0264093.1"/>
    <property type="molecule type" value="Genomic_DNA"/>
</dbReference>
<dbReference type="CDD" id="cd02226">
    <property type="entry name" value="cupin_YdbB-like"/>
    <property type="match status" value="1"/>
</dbReference>
<comment type="caution">
    <text evidence="3">The sequence shown here is derived from an EMBL/GenBank/DDBJ whole genome shotgun (WGS) entry which is preliminary data.</text>
</comment>
<gene>
    <name evidence="3" type="ORF">RM423_22235</name>
</gene>
<dbReference type="Pfam" id="PF07883">
    <property type="entry name" value="Cupin_2"/>
    <property type="match status" value="1"/>
</dbReference>
<dbReference type="PANTHER" id="PTHR36114">
    <property type="entry name" value="16.7 KDA PROTEIN IN WHIE LOCUS"/>
    <property type="match status" value="1"/>
</dbReference>
<sequence>MTEKRNVHDVLNQVPEMWSPHVVGEVNDYDIKAANVEGKFAEHAHDDTDEVFLVVAGRLHLDLPDRSVTLEPMDVFTVPRGVQHRPRAEPGTRIVMVEPRGTTQDGTEQGNTGRRLE</sequence>
<reference evidence="4" key="1">
    <citation type="submission" date="2023-07" db="EMBL/GenBank/DDBJ databases">
        <title>30 novel species of actinomycetes from the DSMZ collection.</title>
        <authorList>
            <person name="Nouioui I."/>
        </authorList>
    </citation>
    <scope>NUCLEOTIDE SEQUENCE [LARGE SCALE GENOMIC DNA]</scope>
    <source>
        <strain evidence="4">DSM 44399</strain>
    </source>
</reference>
<dbReference type="Proteomes" id="UP001183176">
    <property type="component" value="Unassembled WGS sequence"/>
</dbReference>
<dbReference type="InterPro" id="IPR013096">
    <property type="entry name" value="Cupin_2"/>
</dbReference>
<evidence type="ECO:0000256" key="1">
    <source>
        <dbReference type="SAM" id="MobiDB-lite"/>
    </source>
</evidence>
<dbReference type="InterPro" id="IPR011051">
    <property type="entry name" value="RmlC_Cupin_sf"/>
</dbReference>
<dbReference type="SUPFAM" id="SSF51182">
    <property type="entry name" value="RmlC-like cupins"/>
    <property type="match status" value="1"/>
</dbReference>